<dbReference type="EMBL" id="LWBR01000013">
    <property type="protein sequence ID" value="KZN97199.1"/>
    <property type="molecule type" value="Genomic_DNA"/>
</dbReference>
<dbReference type="EC" id="3.1.4.-" evidence="2"/>
<reference evidence="5 6" key="1">
    <citation type="submission" date="2016-04" db="EMBL/GenBank/DDBJ databases">
        <title>Draft genome sequence of Aeribacillus pallidus 8m3 from petroleum reservoir.</title>
        <authorList>
            <person name="Poltaraus A.B."/>
            <person name="Nazina T.N."/>
            <person name="Tourova T.P."/>
            <person name="Malakho S.M."/>
            <person name="Korshunova A.V."/>
            <person name="Sokolova D.S."/>
        </authorList>
    </citation>
    <scope>NUCLEOTIDE SEQUENCE [LARGE SCALE GENOMIC DNA]</scope>
    <source>
        <strain evidence="5 6">8m3</strain>
    </source>
</reference>
<dbReference type="AlphaFoldDB" id="A0A165YL89"/>
<keyword evidence="6" id="KW-1185">Reference proteome</keyword>
<dbReference type="STRING" id="33936.AZI98_06480"/>
<dbReference type="InterPro" id="IPR029052">
    <property type="entry name" value="Metallo-depent_PP-like"/>
</dbReference>
<evidence type="ECO:0000256" key="2">
    <source>
        <dbReference type="RuleBase" id="RU362039"/>
    </source>
</evidence>
<dbReference type="InterPro" id="IPR024654">
    <property type="entry name" value="Calcineurin-like_PHP_lpxH"/>
</dbReference>
<dbReference type="KEGG" id="apak:AP3564_19095"/>
<evidence type="ECO:0000313" key="6">
    <source>
        <dbReference type="Proteomes" id="UP000076476"/>
    </source>
</evidence>
<protein>
    <recommendedName>
        <fullName evidence="2">Phosphoesterase</fullName>
        <ecNumber evidence="2">3.1.4.-</ecNumber>
    </recommendedName>
</protein>
<sequence>MKVLIISDSHGLTDELVEIKKRHINEVEAIIHCGDSELNDGAEQIQDMLIVKGNCDFLGNFPNEIIETIGTYRFFITHGHLYSVKTTLMKLKYRAEEAQANIVCFGHSHIAGVELVDGTLFINPGSIFLPRMRNEKTYAILELMNGQAIVDFYNLHGEKISNLSTKFQFA</sequence>
<reference evidence="4 7" key="2">
    <citation type="submission" date="2016-10" db="EMBL/GenBank/DDBJ databases">
        <title>The whole genome sequencing and assembly of Aeribacillus pallidus KCTC3564 strain.</title>
        <authorList>
            <person name="Lee Y.-J."/>
            <person name="Park M.-K."/>
            <person name="Yi H."/>
            <person name="Bahn Y.-S."/>
            <person name="Kim J.F."/>
            <person name="Lee D.-W."/>
        </authorList>
    </citation>
    <scope>NUCLEOTIDE SEQUENCE [LARGE SCALE GENOMIC DNA]</scope>
    <source>
        <strain evidence="4 7">KCTC3564</strain>
    </source>
</reference>
<evidence type="ECO:0000313" key="4">
    <source>
        <dbReference type="EMBL" id="ASS92087.1"/>
    </source>
</evidence>
<accession>A0A165YL89</accession>
<dbReference type="Pfam" id="PF12850">
    <property type="entry name" value="Metallophos_2"/>
    <property type="match status" value="1"/>
</dbReference>
<evidence type="ECO:0000313" key="5">
    <source>
        <dbReference type="EMBL" id="KZN97199.1"/>
    </source>
</evidence>
<evidence type="ECO:0000259" key="3">
    <source>
        <dbReference type="Pfam" id="PF12850"/>
    </source>
</evidence>
<dbReference type="GO" id="GO:0046872">
    <property type="term" value="F:metal ion binding"/>
    <property type="evidence" value="ECO:0007669"/>
    <property type="project" value="UniProtKB-KW"/>
</dbReference>
<feature type="domain" description="Calcineurin-like phosphoesterase" evidence="3">
    <location>
        <begin position="1"/>
        <end position="145"/>
    </location>
</feature>
<dbReference type="RefSeq" id="WP_063387452.1">
    <property type="nucleotide sequence ID" value="NZ_CP017703.1"/>
</dbReference>
<dbReference type="InterPro" id="IPR041802">
    <property type="entry name" value="MPP_YfcE"/>
</dbReference>
<proteinExistence type="inferred from homology"/>
<dbReference type="PANTHER" id="PTHR11124">
    <property type="entry name" value="VACUOLAR SORTING PROTEIN VPS29"/>
    <property type="match status" value="1"/>
</dbReference>
<evidence type="ECO:0000313" key="7">
    <source>
        <dbReference type="Proteomes" id="UP000214606"/>
    </source>
</evidence>
<gene>
    <name evidence="4" type="ORF">AP3564_19095</name>
    <name evidence="5" type="ORF">AZI98_06480</name>
</gene>
<organism evidence="5 6">
    <name type="scientific">Aeribacillus pallidus</name>
    <dbReference type="NCBI Taxonomy" id="33936"/>
    <lineage>
        <taxon>Bacteria</taxon>
        <taxon>Bacillati</taxon>
        <taxon>Bacillota</taxon>
        <taxon>Bacilli</taxon>
        <taxon>Bacillales</taxon>
        <taxon>Bacillaceae</taxon>
        <taxon>Aeribacillus</taxon>
    </lineage>
</organism>
<dbReference type="SUPFAM" id="SSF56300">
    <property type="entry name" value="Metallo-dependent phosphatases"/>
    <property type="match status" value="1"/>
</dbReference>
<dbReference type="InterPro" id="IPR000979">
    <property type="entry name" value="Phosphodiesterase_MJ0936/Vps29"/>
</dbReference>
<dbReference type="NCBIfam" id="TIGR00040">
    <property type="entry name" value="yfcE"/>
    <property type="match status" value="1"/>
</dbReference>
<dbReference type="OrthoDB" id="9800565at2"/>
<comment type="similarity">
    <text evidence="1 2">Belongs to the metallophosphoesterase superfamily. YfcE family.</text>
</comment>
<dbReference type="GO" id="GO:0016787">
    <property type="term" value="F:hydrolase activity"/>
    <property type="evidence" value="ECO:0007669"/>
    <property type="project" value="UniProtKB-UniRule"/>
</dbReference>
<comment type="cofactor">
    <cofactor evidence="2">
        <name>a divalent metal cation</name>
        <dbReference type="ChEBI" id="CHEBI:60240"/>
    </cofactor>
</comment>
<dbReference type="Proteomes" id="UP000214606">
    <property type="component" value="Chromosome"/>
</dbReference>
<dbReference type="EMBL" id="CP017703">
    <property type="protein sequence ID" value="ASS92087.1"/>
    <property type="molecule type" value="Genomic_DNA"/>
</dbReference>
<keyword evidence="2" id="KW-0479">Metal-binding</keyword>
<dbReference type="CDD" id="cd00841">
    <property type="entry name" value="MPP_YfcE"/>
    <property type="match status" value="1"/>
</dbReference>
<evidence type="ECO:0000256" key="1">
    <source>
        <dbReference type="ARBA" id="ARBA00008950"/>
    </source>
</evidence>
<dbReference type="Proteomes" id="UP000076476">
    <property type="component" value="Unassembled WGS sequence"/>
</dbReference>
<dbReference type="GeneID" id="301127024"/>
<name>A0A165YL89_9BACI</name>
<dbReference type="Gene3D" id="3.60.21.10">
    <property type="match status" value="1"/>
</dbReference>